<protein>
    <recommendedName>
        <fullName evidence="13">Secretin/TonB short N-terminal domain-containing protein</fullName>
    </recommendedName>
</protein>
<evidence type="ECO:0000256" key="8">
    <source>
        <dbReference type="ARBA" id="ARBA00023136"/>
    </source>
</evidence>
<evidence type="ECO:0000256" key="7">
    <source>
        <dbReference type="ARBA" id="ARBA00023077"/>
    </source>
</evidence>
<dbReference type="eggNOG" id="COG4771">
    <property type="taxonomic scope" value="Bacteria"/>
</dbReference>
<evidence type="ECO:0000256" key="9">
    <source>
        <dbReference type="ARBA" id="ARBA00023237"/>
    </source>
</evidence>
<gene>
    <name evidence="14" type="ORF">HY30_09590</name>
</gene>
<keyword evidence="4" id="KW-0410">Iron transport</keyword>
<keyword evidence="15" id="KW-1185">Reference proteome</keyword>
<keyword evidence="3 10" id="KW-1134">Transmembrane beta strand</keyword>
<feature type="signal peptide" evidence="12">
    <location>
        <begin position="1"/>
        <end position="26"/>
    </location>
</feature>
<evidence type="ECO:0000256" key="4">
    <source>
        <dbReference type="ARBA" id="ARBA00022496"/>
    </source>
</evidence>
<dbReference type="InterPro" id="IPR037066">
    <property type="entry name" value="Plug_dom_sf"/>
</dbReference>
<comment type="similarity">
    <text evidence="10 11">Belongs to the TonB-dependent receptor family.</text>
</comment>
<dbReference type="RefSeq" id="WP_034743636.1">
    <property type="nucleotide sequence ID" value="NZ_AWFG01000074.1"/>
</dbReference>
<dbReference type="PATRIC" id="fig|1280947.3.peg.3370"/>
<name>A0A062UD52_9PROT</name>
<dbReference type="SMART" id="SM00965">
    <property type="entry name" value="STN"/>
    <property type="match status" value="1"/>
</dbReference>
<keyword evidence="9 10" id="KW-0998">Cell outer membrane</keyword>
<dbReference type="EMBL" id="AWFG01000074">
    <property type="protein sequence ID" value="KCZ54529.1"/>
    <property type="molecule type" value="Genomic_DNA"/>
</dbReference>
<keyword evidence="6" id="KW-0408">Iron</keyword>
<dbReference type="OrthoDB" id="7394476at2"/>
<dbReference type="Pfam" id="PF00593">
    <property type="entry name" value="TonB_dep_Rec_b-barrel"/>
    <property type="match status" value="1"/>
</dbReference>
<dbReference type="Gene3D" id="2.170.130.10">
    <property type="entry name" value="TonB-dependent receptor, plug domain"/>
    <property type="match status" value="1"/>
</dbReference>
<proteinExistence type="inferred from homology"/>
<dbReference type="Proteomes" id="UP000027190">
    <property type="component" value="Unassembled WGS sequence"/>
</dbReference>
<evidence type="ECO:0000313" key="14">
    <source>
        <dbReference type="EMBL" id="KCZ54529.1"/>
    </source>
</evidence>
<evidence type="ECO:0000256" key="2">
    <source>
        <dbReference type="ARBA" id="ARBA00022448"/>
    </source>
</evidence>
<dbReference type="InterPro" id="IPR011662">
    <property type="entry name" value="Secretin/TonB_short_N"/>
</dbReference>
<keyword evidence="12" id="KW-0732">Signal</keyword>
<dbReference type="InterPro" id="IPR036942">
    <property type="entry name" value="Beta-barrel_TonB_sf"/>
</dbReference>
<keyword evidence="5 10" id="KW-0812">Transmembrane</keyword>
<dbReference type="AlphaFoldDB" id="A0A062UD52"/>
<evidence type="ECO:0000256" key="3">
    <source>
        <dbReference type="ARBA" id="ARBA00022452"/>
    </source>
</evidence>
<dbReference type="InterPro" id="IPR012910">
    <property type="entry name" value="Plug_dom"/>
</dbReference>
<dbReference type="InterPro" id="IPR039426">
    <property type="entry name" value="TonB-dep_rcpt-like"/>
</dbReference>
<evidence type="ECO:0000256" key="1">
    <source>
        <dbReference type="ARBA" id="ARBA00004571"/>
    </source>
</evidence>
<organism evidence="14 15">
    <name type="scientific">Hyphomonas chukchiensis</name>
    <dbReference type="NCBI Taxonomy" id="1280947"/>
    <lineage>
        <taxon>Bacteria</taxon>
        <taxon>Pseudomonadati</taxon>
        <taxon>Pseudomonadota</taxon>
        <taxon>Alphaproteobacteria</taxon>
        <taxon>Hyphomonadales</taxon>
        <taxon>Hyphomonadaceae</taxon>
        <taxon>Hyphomonas</taxon>
    </lineage>
</organism>
<dbReference type="PANTHER" id="PTHR47234">
    <property type="match status" value="1"/>
</dbReference>
<dbReference type="Gene3D" id="3.55.50.30">
    <property type="match status" value="1"/>
</dbReference>
<evidence type="ECO:0000256" key="12">
    <source>
        <dbReference type="SAM" id="SignalP"/>
    </source>
</evidence>
<dbReference type="Gene3D" id="2.40.170.20">
    <property type="entry name" value="TonB-dependent receptor, beta-barrel domain"/>
    <property type="match status" value="1"/>
</dbReference>
<evidence type="ECO:0000313" key="15">
    <source>
        <dbReference type="Proteomes" id="UP000027190"/>
    </source>
</evidence>
<keyword evidence="2 10" id="KW-0813">Transport</keyword>
<dbReference type="PANTHER" id="PTHR47234:SF3">
    <property type="entry name" value="SECRETIN_TONB SHORT N-TERMINAL DOMAIN-CONTAINING PROTEIN"/>
    <property type="match status" value="1"/>
</dbReference>
<evidence type="ECO:0000256" key="10">
    <source>
        <dbReference type="PROSITE-ProRule" id="PRU01360"/>
    </source>
</evidence>
<evidence type="ECO:0000256" key="11">
    <source>
        <dbReference type="RuleBase" id="RU003357"/>
    </source>
</evidence>
<keyword evidence="4" id="KW-0406">Ion transport</keyword>
<keyword evidence="7 11" id="KW-0798">TonB box</keyword>
<dbReference type="Pfam" id="PF07715">
    <property type="entry name" value="Plug"/>
    <property type="match status" value="1"/>
</dbReference>
<feature type="chain" id="PRO_5001614605" description="Secretin/TonB short N-terminal domain-containing protein" evidence="12">
    <location>
        <begin position="27"/>
        <end position="941"/>
    </location>
</feature>
<dbReference type="SUPFAM" id="SSF56935">
    <property type="entry name" value="Porins"/>
    <property type="match status" value="1"/>
</dbReference>
<dbReference type="PROSITE" id="PS52016">
    <property type="entry name" value="TONB_DEPENDENT_REC_3"/>
    <property type="match status" value="1"/>
</dbReference>
<evidence type="ECO:0000256" key="6">
    <source>
        <dbReference type="ARBA" id="ARBA00023004"/>
    </source>
</evidence>
<evidence type="ECO:0000256" key="5">
    <source>
        <dbReference type="ARBA" id="ARBA00022692"/>
    </source>
</evidence>
<keyword evidence="8 10" id="KW-0472">Membrane</keyword>
<feature type="domain" description="Secretin/TonB short N-terminal" evidence="13">
    <location>
        <begin position="59"/>
        <end position="110"/>
    </location>
</feature>
<dbReference type="InterPro" id="IPR000531">
    <property type="entry name" value="Beta-barrel_TonB"/>
</dbReference>
<reference evidence="14 15" key="1">
    <citation type="journal article" date="2014" name="Antonie Van Leeuwenhoek">
        <title>Hyphomonas beringensis sp. nov. and Hyphomonas chukchiensis sp. nov., isolated from surface seawater of the Bering Sea and Chukchi Sea.</title>
        <authorList>
            <person name="Li C."/>
            <person name="Lai Q."/>
            <person name="Li G."/>
            <person name="Dong C."/>
            <person name="Wang J."/>
            <person name="Liao Y."/>
            <person name="Shao Z."/>
        </authorList>
    </citation>
    <scope>NUCLEOTIDE SEQUENCE [LARGE SCALE GENOMIC DNA]</scope>
    <source>
        <strain evidence="14 15">BH-BN04-4</strain>
    </source>
</reference>
<sequence>MRKKFHPIAKGGLVGAVCLTALQYQAALAQVSEPTLASFEIESQPLAKALMKYSEQSRVVIVAPSDLVKGKTSSAVGGYLEPSMALDQLLKGTGLALQAGNNGALTLKVDASSTQEQETARPFLMAQLETEPAPASAPATEAVEDERSIQDTVIVTGVRGAPRSVIDSPTPIDVFTADEISQGSPSGVFEAIRYLVPSFNLPTRAGGGTATVIATGGLRGLNPDQTLVLVNGKRRHKTALINSVSSLYNGAAGVDLNMIPSSAIARIEVLRDGAAAQYGSDAIAGVINVILKEDAEGGEATASYGQNFDRGDGEALTASANQGIALGDKGFLNLSYSYMDRDESNRAVPISENINLYPLLGDGSRDPREASIDRMVTKNYGAFPQKSDIFSANMAYDFGGFEGYAFGTYGARTSILNWSFRTPSNPVSLPELYPNGFRPRLTIIEDDYEVAGGFRGETGSGWAWDVSSNYGTDITDWENSNGLNASLGPTSPTFFEVGRLIASEWTNAIDITKAHPLSSGGELQTSFGVQHRWENYKVEAGDEASYAAGDYMGLAPGAQATPGFRPDDEADATRTNLSAYGELGWTPTPKLFLGAAARYEYFDDDAGDTTIFKVNGRYELTDWFALRSSYNTGFRAPTLAQQSYSSTTSQFRDLDGDGETELLLLKNLPVNSPAAVALGSTPLVPETSKNFSIGFTATPFENFTLTVDAYQIDVDDRIAVTTTFSPADTRPSAVPGTTVGDQIQAILVANGLSSEISGQYYTNAIDTRTKGIDVVATYRLATDYGDFHFNAGFNKNDAKITGIVDNPPELASLGTIEIFDRSKQGAITDALPDSKITLGANWDIGKFTTNIRATRFGSYTVRNASNPTADYDVDPAWIADLEIGYAFTEAFSLFAGANNIFNEYPDQIREPGATNGSNMYDTLAPFGFTGGSWFVRGAYKW</sequence>
<dbReference type="GO" id="GO:0009279">
    <property type="term" value="C:cell outer membrane"/>
    <property type="evidence" value="ECO:0007669"/>
    <property type="project" value="UniProtKB-SubCell"/>
</dbReference>
<comment type="caution">
    <text evidence="14">The sequence shown here is derived from an EMBL/GenBank/DDBJ whole genome shotgun (WGS) entry which is preliminary data.</text>
</comment>
<dbReference type="STRING" id="1280947.HY30_09590"/>
<dbReference type="GO" id="GO:0006826">
    <property type="term" value="P:iron ion transport"/>
    <property type="evidence" value="ECO:0007669"/>
    <property type="project" value="UniProtKB-KW"/>
</dbReference>
<accession>A0A062UD52</accession>
<evidence type="ECO:0000259" key="13">
    <source>
        <dbReference type="SMART" id="SM00965"/>
    </source>
</evidence>
<comment type="subcellular location">
    <subcellularLocation>
        <location evidence="1 10">Cell outer membrane</location>
        <topology evidence="1 10">Multi-pass membrane protein</topology>
    </subcellularLocation>
</comment>
<dbReference type="CDD" id="cd01347">
    <property type="entry name" value="ligand_gated_channel"/>
    <property type="match status" value="1"/>
</dbReference>